<dbReference type="Pfam" id="PF03446">
    <property type="entry name" value="NAD_binding_2"/>
    <property type="match status" value="1"/>
</dbReference>
<name>A0A514CEA1_9BACT</name>
<protein>
    <submittedName>
        <fullName evidence="2">Epimerase</fullName>
    </submittedName>
</protein>
<evidence type="ECO:0000313" key="3">
    <source>
        <dbReference type="Proteomes" id="UP000316614"/>
    </source>
</evidence>
<accession>A0A514CEA1</accession>
<dbReference type="InterPro" id="IPR036291">
    <property type="entry name" value="NAD(P)-bd_dom_sf"/>
</dbReference>
<evidence type="ECO:0000313" key="2">
    <source>
        <dbReference type="EMBL" id="QDH78152.1"/>
    </source>
</evidence>
<dbReference type="GO" id="GO:0004029">
    <property type="term" value="F:aldehyde dehydrogenase (NAD+) activity"/>
    <property type="evidence" value="ECO:0007669"/>
    <property type="project" value="TreeGrafter"/>
</dbReference>
<dbReference type="PANTHER" id="PTHR48079">
    <property type="entry name" value="PROTEIN YEEZ"/>
    <property type="match status" value="1"/>
</dbReference>
<dbReference type="OrthoDB" id="751203at2"/>
<gene>
    <name evidence="2" type="ORF">FKX85_03500</name>
</gene>
<dbReference type="SUPFAM" id="SSF51735">
    <property type="entry name" value="NAD(P)-binding Rossmann-fold domains"/>
    <property type="match status" value="1"/>
</dbReference>
<dbReference type="GO" id="GO:0050661">
    <property type="term" value="F:NADP binding"/>
    <property type="evidence" value="ECO:0007669"/>
    <property type="project" value="InterPro"/>
</dbReference>
<dbReference type="GO" id="GO:0005737">
    <property type="term" value="C:cytoplasm"/>
    <property type="evidence" value="ECO:0007669"/>
    <property type="project" value="TreeGrafter"/>
</dbReference>
<dbReference type="Gene3D" id="3.40.50.720">
    <property type="entry name" value="NAD(P)-binding Rossmann-like Domain"/>
    <property type="match status" value="1"/>
</dbReference>
<organism evidence="2 3">
    <name type="scientific">Echinicola soli</name>
    <dbReference type="NCBI Taxonomy" id="2591634"/>
    <lineage>
        <taxon>Bacteria</taxon>
        <taxon>Pseudomonadati</taxon>
        <taxon>Bacteroidota</taxon>
        <taxon>Cytophagia</taxon>
        <taxon>Cytophagales</taxon>
        <taxon>Cyclobacteriaceae</taxon>
        <taxon>Echinicola</taxon>
    </lineage>
</organism>
<dbReference type="EMBL" id="CP041253">
    <property type="protein sequence ID" value="QDH78152.1"/>
    <property type="molecule type" value="Genomic_DNA"/>
</dbReference>
<dbReference type="KEGG" id="echi:FKX85_03500"/>
<dbReference type="PANTHER" id="PTHR48079:SF6">
    <property type="entry name" value="NAD(P)-BINDING DOMAIN-CONTAINING PROTEIN-RELATED"/>
    <property type="match status" value="1"/>
</dbReference>
<evidence type="ECO:0000259" key="1">
    <source>
        <dbReference type="Pfam" id="PF03446"/>
    </source>
</evidence>
<dbReference type="InterPro" id="IPR006115">
    <property type="entry name" value="6PGDH_NADP-bd"/>
</dbReference>
<sequence length="272" mass="30690">MKISIIGLGWLGLPLAKSLAQQGHRILGSTTSPEKHRQLAEEGIDNVLFRLDPHPSGEGFNRLFDADLVVVNVPPKRRSMPETFHPEQIKYLKTLIQQAGIGKVIYTSSTSVYPNVNGEVTESTELCLNSTGHSAVYEAERILWADRNYDLTVIRFGGLLGMDRVPGRYFSGKEQVAGDIPVNYIHQEDAVRLLAHVIDKGLWEETYNGVCPVHPLKRAVYEKNANELGFAPPSSYRAQSDQPDWKRVNAEKIRKTGFEFRYKNPLSFYYTL</sequence>
<feature type="domain" description="6-phosphogluconate dehydrogenase NADP-binding" evidence="1">
    <location>
        <begin position="2"/>
        <end position="58"/>
    </location>
</feature>
<keyword evidence="3" id="KW-1185">Reference proteome</keyword>
<dbReference type="RefSeq" id="WP_141613412.1">
    <property type="nucleotide sequence ID" value="NZ_CP041253.1"/>
</dbReference>
<dbReference type="InterPro" id="IPR051783">
    <property type="entry name" value="NAD(P)-dependent_oxidoreduct"/>
</dbReference>
<dbReference type="Proteomes" id="UP000316614">
    <property type="component" value="Chromosome"/>
</dbReference>
<dbReference type="AlphaFoldDB" id="A0A514CEA1"/>
<reference evidence="2 3" key="1">
    <citation type="submission" date="2019-06" db="EMBL/GenBank/DDBJ databases">
        <title>Echinicola alkalisoli sp. nov. isolated from saline soil.</title>
        <authorList>
            <person name="Sun J.-Q."/>
            <person name="Xu L."/>
        </authorList>
    </citation>
    <scope>NUCLEOTIDE SEQUENCE [LARGE SCALE GENOMIC DNA]</scope>
    <source>
        <strain evidence="2 3">LN3S3</strain>
    </source>
</reference>
<proteinExistence type="predicted"/>